<dbReference type="PANTHER" id="PTHR34220">
    <property type="entry name" value="SENSOR HISTIDINE KINASE YPDA"/>
    <property type="match status" value="1"/>
</dbReference>
<dbReference type="GO" id="GO:0016020">
    <property type="term" value="C:membrane"/>
    <property type="evidence" value="ECO:0007669"/>
    <property type="project" value="UniProtKB-SubCell"/>
</dbReference>
<dbReference type="GO" id="GO:0000155">
    <property type="term" value="F:phosphorelay sensor kinase activity"/>
    <property type="evidence" value="ECO:0007669"/>
    <property type="project" value="InterPro"/>
</dbReference>
<dbReference type="RefSeq" id="WP_172596234.1">
    <property type="nucleotide sequence ID" value="NZ_LR130778.1"/>
</dbReference>
<evidence type="ECO:0000256" key="5">
    <source>
        <dbReference type="SAM" id="Phobius"/>
    </source>
</evidence>
<keyword evidence="5" id="KW-0812">Transmembrane</keyword>
<evidence type="ECO:0000256" key="1">
    <source>
        <dbReference type="ARBA" id="ARBA00004370"/>
    </source>
</evidence>
<dbReference type="Pfam" id="PF00672">
    <property type="entry name" value="HAMP"/>
    <property type="match status" value="1"/>
</dbReference>
<gene>
    <name evidence="7" type="ORF">PATL70BA_2594</name>
</gene>
<accession>A0A3P7NZ19</accession>
<dbReference type="Gene3D" id="6.10.340.10">
    <property type="match status" value="1"/>
</dbReference>
<feature type="domain" description="HAMP" evidence="6">
    <location>
        <begin position="207"/>
        <end position="260"/>
    </location>
</feature>
<protein>
    <submittedName>
        <fullName evidence="7">Histidine kinase</fullName>
        <ecNumber evidence="7">2.7.13.3</ecNumber>
    </submittedName>
</protein>
<evidence type="ECO:0000259" key="6">
    <source>
        <dbReference type="PROSITE" id="PS50885"/>
    </source>
</evidence>
<dbReference type="EC" id="2.7.13.3" evidence="7"/>
<evidence type="ECO:0000256" key="4">
    <source>
        <dbReference type="ARBA" id="ARBA00022777"/>
    </source>
</evidence>
<organism evidence="7 8">
    <name type="scientific">Petrocella atlantisensis</name>
    <dbReference type="NCBI Taxonomy" id="2173034"/>
    <lineage>
        <taxon>Bacteria</taxon>
        <taxon>Bacillati</taxon>
        <taxon>Bacillota</taxon>
        <taxon>Clostridia</taxon>
        <taxon>Lachnospirales</taxon>
        <taxon>Vallitaleaceae</taxon>
        <taxon>Petrocella</taxon>
    </lineage>
</organism>
<dbReference type="InterPro" id="IPR036890">
    <property type="entry name" value="HATPase_C_sf"/>
</dbReference>
<dbReference type="CDD" id="cd06225">
    <property type="entry name" value="HAMP"/>
    <property type="match status" value="1"/>
</dbReference>
<dbReference type="AlphaFoldDB" id="A0A3P7NZ19"/>
<dbReference type="PANTHER" id="PTHR34220:SF7">
    <property type="entry name" value="SENSOR HISTIDINE KINASE YPDA"/>
    <property type="match status" value="1"/>
</dbReference>
<evidence type="ECO:0000313" key="8">
    <source>
        <dbReference type="Proteomes" id="UP000279029"/>
    </source>
</evidence>
<dbReference type="InterPro" id="IPR010559">
    <property type="entry name" value="Sig_transdc_His_kin_internal"/>
</dbReference>
<keyword evidence="8" id="KW-1185">Reference proteome</keyword>
<dbReference type="Pfam" id="PF02518">
    <property type="entry name" value="HATPase_c"/>
    <property type="match status" value="1"/>
</dbReference>
<evidence type="ECO:0000256" key="2">
    <source>
        <dbReference type="ARBA" id="ARBA00022553"/>
    </source>
</evidence>
<dbReference type="InterPro" id="IPR003594">
    <property type="entry name" value="HATPase_dom"/>
</dbReference>
<feature type="transmembrane region" description="Helical" evidence="5">
    <location>
        <begin position="17"/>
        <end position="35"/>
    </location>
</feature>
<dbReference type="Gene3D" id="3.30.565.10">
    <property type="entry name" value="Histidine kinase-like ATPase, C-terminal domain"/>
    <property type="match status" value="1"/>
</dbReference>
<keyword evidence="2" id="KW-0597">Phosphoprotein</keyword>
<name>A0A3P7NZ19_9FIRM</name>
<dbReference type="SMART" id="SM00304">
    <property type="entry name" value="HAMP"/>
    <property type="match status" value="1"/>
</dbReference>
<keyword evidence="5" id="KW-1133">Transmembrane helix</keyword>
<dbReference type="InterPro" id="IPR050640">
    <property type="entry name" value="Bact_2-comp_sensor_kinase"/>
</dbReference>
<dbReference type="KEGG" id="cbar:PATL70BA_2594"/>
<keyword evidence="4 7" id="KW-0418">Kinase</keyword>
<reference evidence="7 8" key="1">
    <citation type="submission" date="2018-09" db="EMBL/GenBank/DDBJ databases">
        <authorList>
            <person name="Postec A."/>
        </authorList>
    </citation>
    <scope>NUCLEOTIDE SEQUENCE [LARGE SCALE GENOMIC DNA]</scope>
    <source>
        <strain evidence="7">70B-A</strain>
    </source>
</reference>
<dbReference type="SUPFAM" id="SSF158472">
    <property type="entry name" value="HAMP domain-like"/>
    <property type="match status" value="1"/>
</dbReference>
<dbReference type="Proteomes" id="UP000279029">
    <property type="component" value="Chromosome"/>
</dbReference>
<sequence length="498" mass="58312">MKRLKDFWLHLSIKIKLIFYFFIVIAIISLFNLYLNNNNYRIVDQFDATMTNYYSINSLLVITSENKGLVASYLRELELEDRNTYEQKKMELMAKIDELEESLTSTDAYFIIIAIRNASEAMYENWDQAIEEREQNVPTYFNAFYEGERIEIYVQSYVEDLLYLSLREGNALYNKLANEAKVMRQISIFLIAISALFTMFIGLFFVNSFINPIKNLASNSMRIASGDLNVEPIAIVSKDEVGILADSFNTMSHNIRRYVNDLKEKVVIEKRLHEEELEVVHMEQLLRESQFEALQSQINPHFLFNTLNTISRTAMFEEAEDTTKLIQALSNLFRYKLKNQSSVIHLQEELWITEEYIYLQKFRFKERLTYQIIADQGTKSVSVPIFMLQPIIENTIIHGIEPKVEGGKIRIKIKSREIDGKEWITLRITDTGIGMTPRRLKEVLSFTEMKHHSIGISNVYHRFMIMYQHKGSFKMMSKKGAGTCVEFKFERNDLDGKI</sequence>
<evidence type="ECO:0000313" key="7">
    <source>
        <dbReference type="EMBL" id="VDN48494.1"/>
    </source>
</evidence>
<comment type="subcellular location">
    <subcellularLocation>
        <location evidence="1">Membrane</location>
    </subcellularLocation>
</comment>
<keyword evidence="3 7" id="KW-0808">Transferase</keyword>
<evidence type="ECO:0000256" key="3">
    <source>
        <dbReference type="ARBA" id="ARBA00022679"/>
    </source>
</evidence>
<dbReference type="SUPFAM" id="SSF55874">
    <property type="entry name" value="ATPase domain of HSP90 chaperone/DNA topoisomerase II/histidine kinase"/>
    <property type="match status" value="1"/>
</dbReference>
<proteinExistence type="predicted"/>
<dbReference type="EMBL" id="LR130778">
    <property type="protein sequence ID" value="VDN48494.1"/>
    <property type="molecule type" value="Genomic_DNA"/>
</dbReference>
<dbReference type="InterPro" id="IPR003660">
    <property type="entry name" value="HAMP_dom"/>
</dbReference>
<dbReference type="PROSITE" id="PS50885">
    <property type="entry name" value="HAMP"/>
    <property type="match status" value="1"/>
</dbReference>
<dbReference type="Pfam" id="PF06580">
    <property type="entry name" value="His_kinase"/>
    <property type="match status" value="1"/>
</dbReference>
<keyword evidence="5" id="KW-0472">Membrane</keyword>
<feature type="transmembrane region" description="Helical" evidence="5">
    <location>
        <begin position="188"/>
        <end position="210"/>
    </location>
</feature>